<dbReference type="InterPro" id="IPR002698">
    <property type="entry name" value="FTHF_cligase"/>
</dbReference>
<feature type="binding site" evidence="4">
    <location>
        <begin position="141"/>
        <end position="149"/>
    </location>
    <ligand>
        <name>ATP</name>
        <dbReference type="ChEBI" id="CHEBI:30616"/>
    </ligand>
</feature>
<evidence type="ECO:0000256" key="4">
    <source>
        <dbReference type="PIRSR" id="PIRSR006806-1"/>
    </source>
</evidence>
<dbReference type="PANTHER" id="PTHR23407">
    <property type="entry name" value="ATPASE INHIBITOR/5-FORMYLTETRAHYDROFOLATE CYCLO-LIGASE"/>
    <property type="match status" value="1"/>
</dbReference>
<dbReference type="SUPFAM" id="SSF100950">
    <property type="entry name" value="NagB/RpiA/CoA transferase-like"/>
    <property type="match status" value="1"/>
</dbReference>
<dbReference type="Pfam" id="PF01812">
    <property type="entry name" value="5-FTHF_cyc-lig"/>
    <property type="match status" value="1"/>
</dbReference>
<evidence type="ECO:0000256" key="5">
    <source>
        <dbReference type="RuleBase" id="RU361279"/>
    </source>
</evidence>
<dbReference type="EC" id="6.3.3.2" evidence="5"/>
<evidence type="ECO:0000313" key="6">
    <source>
        <dbReference type="EMBL" id="QJQ07027.1"/>
    </source>
</evidence>
<comment type="cofactor">
    <cofactor evidence="5">
        <name>Mg(2+)</name>
        <dbReference type="ChEBI" id="CHEBI:18420"/>
    </cofactor>
</comment>
<organism evidence="6 7">
    <name type="scientific">Undibacterium piscinae</name>
    <dbReference type="NCBI Taxonomy" id="2495591"/>
    <lineage>
        <taxon>Bacteria</taxon>
        <taxon>Pseudomonadati</taxon>
        <taxon>Pseudomonadota</taxon>
        <taxon>Betaproteobacteria</taxon>
        <taxon>Burkholderiales</taxon>
        <taxon>Oxalobacteraceae</taxon>
        <taxon>Undibacterium</taxon>
    </lineage>
</organism>
<keyword evidence="5" id="KW-0460">Magnesium</keyword>
<evidence type="ECO:0000256" key="3">
    <source>
        <dbReference type="ARBA" id="ARBA00022840"/>
    </source>
</evidence>
<dbReference type="Gene3D" id="3.40.50.10420">
    <property type="entry name" value="NagB/RpiA/CoA transferase-like"/>
    <property type="match status" value="1"/>
</dbReference>
<gene>
    <name evidence="6" type="ORF">EJG51_015625</name>
</gene>
<dbReference type="GO" id="GO:0035999">
    <property type="term" value="P:tetrahydrofolate interconversion"/>
    <property type="evidence" value="ECO:0007669"/>
    <property type="project" value="TreeGrafter"/>
</dbReference>
<keyword evidence="7" id="KW-1185">Reference proteome</keyword>
<dbReference type="InterPro" id="IPR024185">
    <property type="entry name" value="FTHF_cligase-like_sf"/>
</dbReference>
<keyword evidence="5" id="KW-0479">Metal-binding</keyword>
<dbReference type="GO" id="GO:0005524">
    <property type="term" value="F:ATP binding"/>
    <property type="evidence" value="ECO:0007669"/>
    <property type="project" value="UniProtKB-KW"/>
</dbReference>
<dbReference type="EMBL" id="CP051152">
    <property type="protein sequence ID" value="QJQ07027.1"/>
    <property type="molecule type" value="Genomic_DNA"/>
</dbReference>
<dbReference type="KEGG" id="upi:EJG51_015625"/>
<name>A0A6M4A919_9BURK</name>
<proteinExistence type="inferred from homology"/>
<dbReference type="Proteomes" id="UP000274350">
    <property type="component" value="Chromosome"/>
</dbReference>
<evidence type="ECO:0000256" key="1">
    <source>
        <dbReference type="ARBA" id="ARBA00010638"/>
    </source>
</evidence>
<keyword evidence="2 4" id="KW-0547">Nucleotide-binding</keyword>
<dbReference type="AlphaFoldDB" id="A0A6M4A919"/>
<dbReference type="NCBIfam" id="TIGR02727">
    <property type="entry name" value="MTHFS_bact"/>
    <property type="match status" value="1"/>
</dbReference>
<protein>
    <recommendedName>
        <fullName evidence="5">5-formyltetrahydrofolate cyclo-ligase</fullName>
        <ecNumber evidence="5">6.3.3.2</ecNumber>
    </recommendedName>
</protein>
<dbReference type="PANTHER" id="PTHR23407:SF1">
    <property type="entry name" value="5-FORMYLTETRAHYDROFOLATE CYCLO-LIGASE"/>
    <property type="match status" value="1"/>
</dbReference>
<dbReference type="PIRSF" id="PIRSF006806">
    <property type="entry name" value="FTHF_cligase"/>
    <property type="match status" value="1"/>
</dbReference>
<keyword evidence="6" id="KW-0436">Ligase</keyword>
<dbReference type="GO" id="GO:0030272">
    <property type="term" value="F:5-formyltetrahydrofolate cyclo-ligase activity"/>
    <property type="evidence" value="ECO:0007669"/>
    <property type="project" value="UniProtKB-EC"/>
</dbReference>
<evidence type="ECO:0000313" key="7">
    <source>
        <dbReference type="Proteomes" id="UP000274350"/>
    </source>
</evidence>
<dbReference type="GO" id="GO:0009396">
    <property type="term" value="P:folic acid-containing compound biosynthetic process"/>
    <property type="evidence" value="ECO:0007669"/>
    <property type="project" value="TreeGrafter"/>
</dbReference>
<dbReference type="OrthoDB" id="9801938at2"/>
<feature type="binding site" evidence="4">
    <location>
        <position position="66"/>
    </location>
    <ligand>
        <name>substrate</name>
    </ligand>
</feature>
<dbReference type="GO" id="GO:0046872">
    <property type="term" value="F:metal ion binding"/>
    <property type="evidence" value="ECO:0007669"/>
    <property type="project" value="UniProtKB-KW"/>
</dbReference>
<sequence length="191" mass="21399">MTQPQFSAQPSGVSRPLIRKHLLELRRGTDAALRRQWDSAIGQNVLAWCKLHRPASLGLFWPIQAEPDLREIYPQLHGMGIRLALPLVVAHAQALVFLEWQPGDAMSADQYGIPVPAQRDRSFMPEVLLIPCVGFNAGKFRMGYGGGYYDRTLETQPRPLTLGIAYHQALAEFPAESHDIAMDQILTENEN</sequence>
<comment type="similarity">
    <text evidence="1 5">Belongs to the 5-formyltetrahydrofolate cyclo-ligase family.</text>
</comment>
<accession>A0A6M4A919</accession>
<comment type="catalytic activity">
    <reaction evidence="5">
        <text>(6S)-5-formyl-5,6,7,8-tetrahydrofolate + ATP = (6R)-5,10-methenyltetrahydrofolate + ADP + phosphate</text>
        <dbReference type="Rhea" id="RHEA:10488"/>
        <dbReference type="ChEBI" id="CHEBI:30616"/>
        <dbReference type="ChEBI" id="CHEBI:43474"/>
        <dbReference type="ChEBI" id="CHEBI:57455"/>
        <dbReference type="ChEBI" id="CHEBI:57457"/>
        <dbReference type="ChEBI" id="CHEBI:456216"/>
        <dbReference type="EC" id="6.3.3.2"/>
    </reaction>
</comment>
<evidence type="ECO:0000256" key="2">
    <source>
        <dbReference type="ARBA" id="ARBA00022741"/>
    </source>
</evidence>
<keyword evidence="3 4" id="KW-0067">ATP-binding</keyword>
<dbReference type="InterPro" id="IPR037171">
    <property type="entry name" value="NagB/RpiA_transferase-like"/>
</dbReference>
<reference evidence="6 7" key="1">
    <citation type="journal article" date="2019" name="Int. J. Syst. Evol. Microbiol.">
        <title>Undibacterium piscinae sp. nov., isolated from Korean shiner intestine.</title>
        <authorList>
            <person name="Lee S.Y."/>
            <person name="Kang W."/>
            <person name="Kim P.S."/>
            <person name="Kim H.S."/>
            <person name="Sung H."/>
            <person name="Shin N.R."/>
            <person name="Whon T.W."/>
            <person name="Yun J.H."/>
            <person name="Lee J.Y."/>
            <person name="Lee J.Y."/>
            <person name="Jung M.J."/>
            <person name="Jeong Y.S."/>
            <person name="Tak E.J."/>
            <person name="Han J.E."/>
            <person name="Hyun D.W."/>
            <person name="Kang M.S."/>
            <person name="Lee K.E."/>
            <person name="Lee B.H."/>
            <person name="Bae J.W."/>
        </authorList>
    </citation>
    <scope>NUCLEOTIDE SEQUENCE [LARGE SCALE GENOMIC DNA]</scope>
    <source>
        <strain evidence="6 7">S11R28</strain>
    </source>
</reference>